<dbReference type="PANTHER" id="PTHR13355:SF11">
    <property type="entry name" value="GLUCOSAMINE 6-PHOSPHATE N-ACETYLTRANSFERASE"/>
    <property type="match status" value="1"/>
</dbReference>
<dbReference type="PANTHER" id="PTHR13355">
    <property type="entry name" value="GLUCOSAMINE 6-PHOSPHATE N-ACETYLTRANSFERASE"/>
    <property type="match status" value="1"/>
</dbReference>
<dbReference type="EC" id="2.3.1.4" evidence="6"/>
<evidence type="ECO:0000256" key="5">
    <source>
        <dbReference type="ARBA" id="ARBA00048964"/>
    </source>
</evidence>
<dbReference type="Pfam" id="PF00583">
    <property type="entry name" value="Acetyltransf_1"/>
    <property type="match status" value="1"/>
</dbReference>
<dbReference type="UniPathway" id="UPA00113">
    <property type="reaction ID" value="UER00529"/>
</dbReference>
<comment type="pathway">
    <text evidence="1 6">Nucleotide-sugar biosynthesis; UDP-N-acetyl-alpha-D-glucosamine biosynthesis; N-acetyl-alpha-D-glucosamine 1-phosphate from alpha-D-glucosamine 6-phosphate (route I): step 1/2.</text>
</comment>
<dbReference type="EMBL" id="WVUK01000056">
    <property type="protein sequence ID" value="KAF7492408.1"/>
    <property type="molecule type" value="Genomic_DNA"/>
</dbReference>
<dbReference type="SUPFAM" id="SSF55729">
    <property type="entry name" value="Acyl-CoA N-acyltransferases (Nat)"/>
    <property type="match status" value="1"/>
</dbReference>
<evidence type="ECO:0000256" key="4">
    <source>
        <dbReference type="ARBA" id="ARBA00023315"/>
    </source>
</evidence>
<keyword evidence="3 6" id="KW-0808">Transferase</keyword>
<dbReference type="InterPro" id="IPR000182">
    <property type="entry name" value="GNAT_dom"/>
</dbReference>
<evidence type="ECO:0000256" key="1">
    <source>
        <dbReference type="ARBA" id="ARBA00004832"/>
    </source>
</evidence>
<dbReference type="CDD" id="cd04301">
    <property type="entry name" value="NAT_SF"/>
    <property type="match status" value="1"/>
</dbReference>
<evidence type="ECO:0000259" key="7">
    <source>
        <dbReference type="PROSITE" id="PS51186"/>
    </source>
</evidence>
<dbReference type="GO" id="GO:0006048">
    <property type="term" value="P:UDP-N-acetylglucosamine biosynthetic process"/>
    <property type="evidence" value="ECO:0007669"/>
    <property type="project" value="UniProtKB-UniRule"/>
</dbReference>
<dbReference type="Proteomes" id="UP000070412">
    <property type="component" value="Unassembled WGS sequence"/>
</dbReference>
<dbReference type="GO" id="GO:0004343">
    <property type="term" value="F:glucosamine 6-phosphate N-acetyltransferase activity"/>
    <property type="evidence" value="ECO:0007669"/>
    <property type="project" value="UniProtKB-UniRule"/>
</dbReference>
<reference evidence="8" key="2">
    <citation type="submission" date="2020-01" db="EMBL/GenBank/DDBJ databases">
        <authorList>
            <person name="Korhonen P.K.K."/>
            <person name="Guangxu M.G."/>
            <person name="Wang T.W."/>
            <person name="Stroehlein A.J.S."/>
            <person name="Young N.D."/>
            <person name="Ang C.-S.A."/>
            <person name="Fernando D.W.F."/>
            <person name="Lu H.L."/>
            <person name="Taylor S.T."/>
            <person name="Ehtesham M.E.M."/>
            <person name="Najaraj S.H.N."/>
            <person name="Harsha G.H.G."/>
            <person name="Madugundu A.M."/>
            <person name="Renuse S.R."/>
            <person name="Holt D.H."/>
            <person name="Pandey A.P."/>
            <person name="Papenfuss A.P."/>
            <person name="Gasser R.B.G."/>
            <person name="Fischer K.F."/>
        </authorList>
    </citation>
    <scope>NUCLEOTIDE SEQUENCE</scope>
    <source>
        <strain evidence="8">SSS_KF_BRIS2020</strain>
    </source>
</reference>
<dbReference type="PROSITE" id="PS51186">
    <property type="entry name" value="GNAT"/>
    <property type="match status" value="1"/>
</dbReference>
<dbReference type="OrthoDB" id="10039976at2759"/>
<comment type="catalytic activity">
    <reaction evidence="5 6">
        <text>D-glucosamine 6-phosphate + acetyl-CoA = N-acetyl-D-glucosamine 6-phosphate + CoA + H(+)</text>
        <dbReference type="Rhea" id="RHEA:10292"/>
        <dbReference type="ChEBI" id="CHEBI:15378"/>
        <dbReference type="ChEBI" id="CHEBI:57287"/>
        <dbReference type="ChEBI" id="CHEBI:57288"/>
        <dbReference type="ChEBI" id="CHEBI:57513"/>
        <dbReference type="ChEBI" id="CHEBI:58725"/>
        <dbReference type="EC" id="2.3.1.4"/>
    </reaction>
</comment>
<keyword evidence="4 6" id="KW-0012">Acyltransferase</keyword>
<gene>
    <name evidence="8" type="ORF">SSS_3238</name>
</gene>
<proteinExistence type="inferred from homology"/>
<dbReference type="InterPro" id="IPR016181">
    <property type="entry name" value="Acyl_CoA_acyltransferase"/>
</dbReference>
<feature type="non-terminal residue" evidence="8">
    <location>
        <position position="1"/>
    </location>
</feature>
<dbReference type="InterPro" id="IPR039143">
    <property type="entry name" value="GNPNAT1-like"/>
</dbReference>
<reference evidence="9" key="3">
    <citation type="submission" date="2022-06" db="UniProtKB">
        <authorList>
            <consortium name="EnsemblMetazoa"/>
        </authorList>
    </citation>
    <scope>IDENTIFICATION</scope>
</reference>
<name>A0A834R9I7_SARSC</name>
<feature type="domain" description="N-acetyltransferase" evidence="7">
    <location>
        <begin position="11"/>
        <end position="158"/>
    </location>
</feature>
<keyword evidence="10" id="KW-1185">Reference proteome</keyword>
<dbReference type="FunFam" id="3.40.630.30:FF:000043">
    <property type="entry name" value="Glucosamine 6-phosphate N-acetyltransferase"/>
    <property type="match status" value="1"/>
</dbReference>
<evidence type="ECO:0000313" key="8">
    <source>
        <dbReference type="EMBL" id="KAF7492408.1"/>
    </source>
</evidence>
<comment type="similarity">
    <text evidence="2 6">Belongs to the acetyltransferase family. GNA1 subfamily.</text>
</comment>
<evidence type="ECO:0000313" key="9">
    <source>
        <dbReference type="EnsemblMetazoa" id="KAF7492408.1"/>
    </source>
</evidence>
<dbReference type="AlphaFoldDB" id="A0A834R9I7"/>
<protein>
    <recommendedName>
        <fullName evidence="6">Glucosamine 6-phosphate N-acetyltransferase</fullName>
        <ecNumber evidence="6">2.3.1.4</ecNumber>
    </recommendedName>
</protein>
<organism evidence="8">
    <name type="scientific">Sarcoptes scabiei</name>
    <name type="common">Itch mite</name>
    <name type="synonym">Acarus scabiei</name>
    <dbReference type="NCBI Taxonomy" id="52283"/>
    <lineage>
        <taxon>Eukaryota</taxon>
        <taxon>Metazoa</taxon>
        <taxon>Ecdysozoa</taxon>
        <taxon>Arthropoda</taxon>
        <taxon>Chelicerata</taxon>
        <taxon>Arachnida</taxon>
        <taxon>Acari</taxon>
        <taxon>Acariformes</taxon>
        <taxon>Sarcoptiformes</taxon>
        <taxon>Astigmata</taxon>
        <taxon>Psoroptidia</taxon>
        <taxon>Sarcoptoidea</taxon>
        <taxon>Sarcoptidae</taxon>
        <taxon>Sarcoptinae</taxon>
        <taxon>Sarcoptes</taxon>
    </lineage>
</organism>
<evidence type="ECO:0000256" key="2">
    <source>
        <dbReference type="ARBA" id="ARBA00006048"/>
    </source>
</evidence>
<evidence type="ECO:0000256" key="3">
    <source>
        <dbReference type="ARBA" id="ARBA00022679"/>
    </source>
</evidence>
<accession>A0A834R9I7</accession>
<sequence>FIFSIFFIDNFIIRPLELCDHKNGYLKLLSQLTDVGQMDKKHFEKIFNHMKSSKSYYITVIEDVNSSLIVGTATLFTENKFIHGGSLRGRIEDVVVDAEYRGQKLGEILIQTKKFLAEILQCYKLTLDCRDEMIPWYQKFGFAVEDGRSNFMTIRFVH</sequence>
<dbReference type="Gene3D" id="3.40.630.30">
    <property type="match status" value="1"/>
</dbReference>
<evidence type="ECO:0000313" key="10">
    <source>
        <dbReference type="Proteomes" id="UP000070412"/>
    </source>
</evidence>
<evidence type="ECO:0000256" key="6">
    <source>
        <dbReference type="RuleBase" id="RU365086"/>
    </source>
</evidence>
<dbReference type="EnsemblMetazoa" id="SSS_3238s_mrna">
    <property type="protein sequence ID" value="KAF7492408.1"/>
    <property type="gene ID" value="SSS_3238"/>
</dbReference>
<reference evidence="10" key="1">
    <citation type="journal article" date="2020" name="PLoS Negl. Trop. Dis.">
        <title>High-quality nuclear genome for Sarcoptes scabiei-A critical resource for a neglected parasite.</title>
        <authorList>
            <person name="Korhonen P.K."/>
            <person name="Gasser R.B."/>
            <person name="Ma G."/>
            <person name="Wang T."/>
            <person name="Stroehlein A.J."/>
            <person name="Young N.D."/>
            <person name="Ang C.S."/>
            <person name="Fernando D.D."/>
            <person name="Lu H.C."/>
            <person name="Taylor S."/>
            <person name="Reynolds S.L."/>
            <person name="Mofiz E."/>
            <person name="Najaraj S.H."/>
            <person name="Gowda H."/>
            <person name="Madugundu A."/>
            <person name="Renuse S."/>
            <person name="Holt D."/>
            <person name="Pandey A."/>
            <person name="Papenfuss A.T."/>
            <person name="Fischer K."/>
        </authorList>
    </citation>
    <scope>NUCLEOTIDE SEQUENCE [LARGE SCALE GENOMIC DNA]</scope>
</reference>